<evidence type="ECO:0000313" key="3">
    <source>
        <dbReference type="Proteomes" id="UP000230750"/>
    </source>
</evidence>
<sequence>MNWLVRSTVVDTGQYGYCDVEHTGDDPHYFLPDTVPRLLLLMTTNPRTITYASPPTGTPRVEERLNATWDEAVSAMTPCHDDAHHPKSVTNGDVPMVQDQPSLLQLFSIGCWNIRTLQTPLAAEHLELSLSNYRYDIIGLSETHNIGKQEDLGGRLIMSGGQIKRAGVGILMSPRAYRAMCNCWQLSDRLMAARYRLMQGSLLFISVYAPTANSTNDVREAFYGELDDFIHLHRKRTDILAVAGDWNAKIGSSENGESIIGPYGHGTRNEAGARLIDFAASHNITPANTWFPGRRGHKITWNSPDGRTKNAIDHVFDR</sequence>
<dbReference type="InterPro" id="IPR005135">
    <property type="entry name" value="Endo/exonuclease/phosphatase"/>
</dbReference>
<dbReference type="Proteomes" id="UP000230750">
    <property type="component" value="Unassembled WGS sequence"/>
</dbReference>
<comment type="caution">
    <text evidence="2">The sequence shown here is derived from an EMBL/GenBank/DDBJ whole genome shotgun (WGS) entry which is preliminary data.</text>
</comment>
<dbReference type="OrthoDB" id="410381at2759"/>
<protein>
    <submittedName>
        <fullName evidence="2">Putative craniofacial development protein 2-like</fullName>
    </submittedName>
</protein>
<dbReference type="PANTHER" id="PTHR23227">
    <property type="entry name" value="BUCENTAUR RELATED"/>
    <property type="match status" value="1"/>
</dbReference>
<evidence type="ECO:0000313" key="2">
    <source>
        <dbReference type="EMBL" id="PIK54277.1"/>
    </source>
</evidence>
<dbReference type="EMBL" id="MRZV01000255">
    <property type="protein sequence ID" value="PIK54277.1"/>
    <property type="molecule type" value="Genomic_DNA"/>
</dbReference>
<dbReference type="AlphaFoldDB" id="A0A2G8L1Z6"/>
<dbReference type="Gene3D" id="3.60.10.10">
    <property type="entry name" value="Endonuclease/exonuclease/phosphatase"/>
    <property type="match status" value="1"/>
</dbReference>
<organism evidence="2 3">
    <name type="scientific">Stichopus japonicus</name>
    <name type="common">Sea cucumber</name>
    <dbReference type="NCBI Taxonomy" id="307972"/>
    <lineage>
        <taxon>Eukaryota</taxon>
        <taxon>Metazoa</taxon>
        <taxon>Echinodermata</taxon>
        <taxon>Eleutherozoa</taxon>
        <taxon>Echinozoa</taxon>
        <taxon>Holothuroidea</taxon>
        <taxon>Aspidochirotacea</taxon>
        <taxon>Aspidochirotida</taxon>
        <taxon>Stichopodidae</taxon>
        <taxon>Apostichopus</taxon>
    </lineage>
</organism>
<dbReference type="CDD" id="cd09076">
    <property type="entry name" value="L1-EN"/>
    <property type="match status" value="1"/>
</dbReference>
<accession>A0A2G8L1Z6</accession>
<dbReference type="SUPFAM" id="SSF56219">
    <property type="entry name" value="DNase I-like"/>
    <property type="match status" value="1"/>
</dbReference>
<dbReference type="STRING" id="307972.A0A2G8L1Z6"/>
<dbReference type="GO" id="GO:0003824">
    <property type="term" value="F:catalytic activity"/>
    <property type="evidence" value="ECO:0007669"/>
    <property type="project" value="InterPro"/>
</dbReference>
<gene>
    <name evidence="2" type="ORF">BSL78_08805</name>
</gene>
<dbReference type="PANTHER" id="PTHR23227:SF67">
    <property type="entry name" value="CRANIOFACIAL DEVELOPMENT PROTEIN 2-LIKE"/>
    <property type="match status" value="1"/>
</dbReference>
<keyword evidence="3" id="KW-1185">Reference proteome</keyword>
<dbReference type="InterPro" id="IPR036691">
    <property type="entry name" value="Endo/exonu/phosph_ase_sf"/>
</dbReference>
<name>A0A2G8L1Z6_STIJA</name>
<feature type="domain" description="Endonuclease/exonuclease/phosphatase" evidence="1">
    <location>
        <begin position="112"/>
        <end position="316"/>
    </location>
</feature>
<dbReference type="Pfam" id="PF03372">
    <property type="entry name" value="Exo_endo_phos"/>
    <property type="match status" value="1"/>
</dbReference>
<proteinExistence type="predicted"/>
<reference evidence="2 3" key="1">
    <citation type="journal article" date="2017" name="PLoS Biol.">
        <title>The sea cucumber genome provides insights into morphological evolution and visceral regeneration.</title>
        <authorList>
            <person name="Zhang X."/>
            <person name="Sun L."/>
            <person name="Yuan J."/>
            <person name="Sun Y."/>
            <person name="Gao Y."/>
            <person name="Zhang L."/>
            <person name="Li S."/>
            <person name="Dai H."/>
            <person name="Hamel J.F."/>
            <person name="Liu C."/>
            <person name="Yu Y."/>
            <person name="Liu S."/>
            <person name="Lin W."/>
            <person name="Guo K."/>
            <person name="Jin S."/>
            <person name="Xu P."/>
            <person name="Storey K.B."/>
            <person name="Huan P."/>
            <person name="Zhang T."/>
            <person name="Zhou Y."/>
            <person name="Zhang J."/>
            <person name="Lin C."/>
            <person name="Li X."/>
            <person name="Xing L."/>
            <person name="Huo D."/>
            <person name="Sun M."/>
            <person name="Wang L."/>
            <person name="Mercier A."/>
            <person name="Li F."/>
            <person name="Yang H."/>
            <person name="Xiang J."/>
        </authorList>
    </citation>
    <scope>NUCLEOTIDE SEQUENCE [LARGE SCALE GENOMIC DNA]</scope>
    <source>
        <strain evidence="2">Shaxun</strain>
        <tissue evidence="2">Muscle</tissue>
    </source>
</reference>
<evidence type="ECO:0000259" key="1">
    <source>
        <dbReference type="Pfam" id="PF03372"/>
    </source>
</evidence>
<dbReference type="InterPro" id="IPR027124">
    <property type="entry name" value="Swc5/CFDP1/2"/>
</dbReference>